<evidence type="ECO:0000256" key="10">
    <source>
        <dbReference type="ARBA" id="ARBA00023136"/>
    </source>
</evidence>
<dbReference type="CTD" id="4509"/>
<keyword evidence="3 11" id="KW-0813">Transport</keyword>
<evidence type="ECO:0000256" key="9">
    <source>
        <dbReference type="ARBA" id="ARBA00023128"/>
    </source>
</evidence>
<organism evidence="13">
    <name type="scientific">Chaetoderma nitidulum</name>
    <name type="common">Glistenworm</name>
    <dbReference type="NCBI Taxonomy" id="256131"/>
    <lineage>
        <taxon>Eukaryota</taxon>
        <taxon>Metazoa</taxon>
        <taxon>Spiralia</taxon>
        <taxon>Lophotrochozoa</taxon>
        <taxon>Mollusca</taxon>
        <taxon>Aplacophora</taxon>
        <taxon>Caudofoveata</taxon>
        <taxon>Chaetodermatida</taxon>
        <taxon>Chaetodermatidae</taxon>
        <taxon>Chaetoderma</taxon>
    </lineage>
</organism>
<dbReference type="Pfam" id="PF00895">
    <property type="entry name" value="ATP-synt_8"/>
    <property type="match status" value="1"/>
</dbReference>
<dbReference type="AlphaFoldDB" id="D3G6C8"/>
<dbReference type="GO" id="GO:0015078">
    <property type="term" value="F:proton transmembrane transporter activity"/>
    <property type="evidence" value="ECO:0007669"/>
    <property type="project" value="InterPro"/>
</dbReference>
<gene>
    <name evidence="13" type="primary">ATP8</name>
</gene>
<keyword evidence="4 11" id="KW-0138">CF(0)</keyword>
<comment type="similarity">
    <text evidence="2 11">Belongs to the ATPase protein 8 family.</text>
</comment>
<evidence type="ECO:0000256" key="5">
    <source>
        <dbReference type="ARBA" id="ARBA00022692"/>
    </source>
</evidence>
<dbReference type="GO" id="GO:0031966">
    <property type="term" value="C:mitochondrial membrane"/>
    <property type="evidence" value="ECO:0007669"/>
    <property type="project" value="UniProtKB-SubCell"/>
</dbReference>
<evidence type="ECO:0000256" key="8">
    <source>
        <dbReference type="ARBA" id="ARBA00023065"/>
    </source>
</evidence>
<comment type="subcellular location">
    <subcellularLocation>
        <location evidence="1 11">Mitochondrion membrane</location>
        <topology evidence="1 11">Single-pass membrane protein</topology>
    </subcellularLocation>
</comment>
<dbReference type="GO" id="GO:0045259">
    <property type="term" value="C:proton-transporting ATP synthase complex"/>
    <property type="evidence" value="ECO:0007669"/>
    <property type="project" value="UniProtKB-KW"/>
</dbReference>
<evidence type="ECO:0000256" key="7">
    <source>
        <dbReference type="ARBA" id="ARBA00022989"/>
    </source>
</evidence>
<evidence type="ECO:0000256" key="11">
    <source>
        <dbReference type="RuleBase" id="RU003661"/>
    </source>
</evidence>
<keyword evidence="6 11" id="KW-0375">Hydrogen ion transport</keyword>
<proteinExistence type="inferred from homology"/>
<dbReference type="GO" id="GO:0015986">
    <property type="term" value="P:proton motive force-driven ATP synthesis"/>
    <property type="evidence" value="ECO:0007669"/>
    <property type="project" value="InterPro"/>
</dbReference>
<accession>D3G6C8</accession>
<evidence type="ECO:0000256" key="1">
    <source>
        <dbReference type="ARBA" id="ARBA00004304"/>
    </source>
</evidence>
<evidence type="ECO:0000256" key="12">
    <source>
        <dbReference type="SAM" id="Phobius"/>
    </source>
</evidence>
<evidence type="ECO:0000256" key="3">
    <source>
        <dbReference type="ARBA" id="ARBA00022448"/>
    </source>
</evidence>
<dbReference type="InterPro" id="IPR001421">
    <property type="entry name" value="ATP8_metazoa"/>
</dbReference>
<evidence type="ECO:0000256" key="2">
    <source>
        <dbReference type="ARBA" id="ARBA00008892"/>
    </source>
</evidence>
<protein>
    <recommendedName>
        <fullName evidence="11">ATP synthase complex subunit 8</fullName>
    </recommendedName>
</protein>
<dbReference type="RefSeq" id="YP_003434432.1">
    <property type="nucleotide sequence ID" value="NC_013846.1"/>
</dbReference>
<keyword evidence="7 12" id="KW-1133">Transmembrane helix</keyword>
<dbReference type="EMBL" id="EF211990">
    <property type="protein sequence ID" value="ABM69276.1"/>
    <property type="molecule type" value="Genomic_DNA"/>
</dbReference>
<sequence length="52" mass="6115">MPQLSPMSWITLFVLLMISLLVLSILNWWNTDSKLYISPAPKKKKAKLWPWS</sequence>
<evidence type="ECO:0000256" key="4">
    <source>
        <dbReference type="ARBA" id="ARBA00022547"/>
    </source>
</evidence>
<name>D3G6C8_CHANT</name>
<keyword evidence="9 11" id="KW-0496">Mitochondrion</keyword>
<feature type="transmembrane region" description="Helical" evidence="12">
    <location>
        <begin position="6"/>
        <end position="29"/>
    </location>
</feature>
<reference evidence="13" key="1">
    <citation type="submission" date="2007-01" db="EMBL/GenBank/DDBJ databases">
        <title>The complete mitochondrial sequence of Chaetoderma nitidulum (Mollusca, Caudofoveata).</title>
        <authorList>
            <person name="Dreyer H."/>
            <person name="Steiner G."/>
        </authorList>
    </citation>
    <scope>NUCLEOTIDE SEQUENCE</scope>
</reference>
<geneLocation type="mitochondrion" evidence="13"/>
<evidence type="ECO:0000313" key="13">
    <source>
        <dbReference type="EMBL" id="ABM69276.1"/>
    </source>
</evidence>
<keyword evidence="5 11" id="KW-0812">Transmembrane</keyword>
<evidence type="ECO:0000256" key="6">
    <source>
        <dbReference type="ARBA" id="ARBA00022781"/>
    </source>
</evidence>
<keyword evidence="8 11" id="KW-0406">Ion transport</keyword>
<keyword evidence="10 12" id="KW-0472">Membrane</keyword>
<dbReference type="GeneID" id="8775059"/>